<dbReference type="Pfam" id="PF01411">
    <property type="entry name" value="tRNA-synt_2c"/>
    <property type="match status" value="1"/>
</dbReference>
<comment type="similarity">
    <text evidence="1">Belongs to the class-II aminoacyl-tRNA synthetase family.</text>
</comment>
<evidence type="ECO:0000256" key="1">
    <source>
        <dbReference type="ARBA" id="ARBA00008226"/>
    </source>
</evidence>
<keyword evidence="13" id="KW-1185">Reference proteome</keyword>
<dbReference type="InterPro" id="IPR009000">
    <property type="entry name" value="Transl_B-barrel_sf"/>
</dbReference>
<accession>A0ABX1D7U3</accession>
<dbReference type="PANTHER" id="PTHR11777">
    <property type="entry name" value="ALANYL-TRNA SYNTHETASE"/>
    <property type="match status" value="1"/>
</dbReference>
<proteinExistence type="inferred from homology"/>
<dbReference type="GO" id="GO:0016874">
    <property type="term" value="F:ligase activity"/>
    <property type="evidence" value="ECO:0007669"/>
    <property type="project" value="UniProtKB-KW"/>
</dbReference>
<dbReference type="InterPro" id="IPR018165">
    <property type="entry name" value="Ala-tRNA-synth_IIc_core"/>
</dbReference>
<keyword evidence="5" id="KW-0547">Nucleotide-binding</keyword>
<dbReference type="InterPro" id="IPR018164">
    <property type="entry name" value="Ala-tRNA-synth_IIc_N"/>
</dbReference>
<keyword evidence="4 12" id="KW-0436">Ligase</keyword>
<evidence type="ECO:0000313" key="12">
    <source>
        <dbReference type="EMBL" id="NJW55314.1"/>
    </source>
</evidence>
<dbReference type="Proteomes" id="UP000703674">
    <property type="component" value="Unassembled WGS sequence"/>
</dbReference>
<keyword evidence="9" id="KW-0030">Aminoacyl-tRNA synthetase</keyword>
<dbReference type="SUPFAM" id="SSF50447">
    <property type="entry name" value="Translation proteins"/>
    <property type="match status" value="1"/>
</dbReference>
<keyword evidence="6" id="KW-0067">ATP-binding</keyword>
<evidence type="ECO:0000256" key="10">
    <source>
        <dbReference type="ARBA" id="ARBA00032577"/>
    </source>
</evidence>
<evidence type="ECO:0000256" key="3">
    <source>
        <dbReference type="ARBA" id="ARBA00022555"/>
    </source>
</evidence>
<keyword evidence="8" id="KW-0648">Protein biosynthesis</keyword>
<evidence type="ECO:0000313" key="13">
    <source>
        <dbReference type="Proteomes" id="UP000703674"/>
    </source>
</evidence>
<dbReference type="Gene3D" id="2.40.30.130">
    <property type="match status" value="1"/>
</dbReference>
<dbReference type="PROSITE" id="PS50860">
    <property type="entry name" value="AA_TRNA_LIGASE_II_ALA"/>
    <property type="match status" value="1"/>
</dbReference>
<evidence type="ECO:0000256" key="7">
    <source>
        <dbReference type="ARBA" id="ARBA00022884"/>
    </source>
</evidence>
<reference evidence="12 13" key="1">
    <citation type="submission" date="2020-03" db="EMBL/GenBank/DDBJ databases">
        <title>Salinimicrobium sp. nov, isolated from SCS.</title>
        <authorList>
            <person name="Cao W.R."/>
        </authorList>
    </citation>
    <scope>NUCLEOTIDE SEQUENCE [LARGE SCALE GENOMIC DNA]</scope>
    <source>
        <strain evidence="13">J15B91</strain>
    </source>
</reference>
<dbReference type="EMBL" id="JAAVJR010001021">
    <property type="protein sequence ID" value="NJW55314.1"/>
    <property type="molecule type" value="Genomic_DNA"/>
</dbReference>
<evidence type="ECO:0000256" key="8">
    <source>
        <dbReference type="ARBA" id="ARBA00022917"/>
    </source>
</evidence>
<name>A0ABX1D7U3_9FLAO</name>
<dbReference type="SUPFAM" id="SSF101353">
    <property type="entry name" value="Putative anticodon-binding domain of alanyl-tRNA synthetase (AlaRS)"/>
    <property type="match status" value="1"/>
</dbReference>
<sequence>NVSGKKAFELYDTYGFPIDMTALILSEKGYSLDQKGFEEELQKQKDRSRNASKVTSGDWQVVKEAETEGFVGYDSLEAEVEILRYRKVESQKEGELYQLVFSRTPFYPEGGGQVGDKGTLEAKN</sequence>
<gene>
    <name evidence="12" type="ORF">HC175_20570</name>
</gene>
<evidence type="ECO:0000256" key="4">
    <source>
        <dbReference type="ARBA" id="ARBA00022598"/>
    </source>
</evidence>
<feature type="domain" description="Alanyl-transfer RNA synthetases family profile" evidence="11">
    <location>
        <begin position="1"/>
        <end position="124"/>
    </location>
</feature>
<evidence type="ECO:0000259" key="11">
    <source>
        <dbReference type="PROSITE" id="PS50860"/>
    </source>
</evidence>
<dbReference type="InterPro" id="IPR050058">
    <property type="entry name" value="Ala-tRNA_ligase"/>
</dbReference>
<evidence type="ECO:0000256" key="9">
    <source>
        <dbReference type="ARBA" id="ARBA00023146"/>
    </source>
</evidence>
<keyword evidence="3" id="KW-0820">tRNA-binding</keyword>
<protein>
    <recommendedName>
        <fullName evidence="2">Alanine--tRNA ligase</fullName>
    </recommendedName>
    <alternativeName>
        <fullName evidence="10">Alanyl-tRNA synthetase</fullName>
    </alternativeName>
</protein>
<feature type="non-terminal residue" evidence="12">
    <location>
        <position position="124"/>
    </location>
</feature>
<keyword evidence="7" id="KW-0694">RNA-binding</keyword>
<evidence type="ECO:0000256" key="6">
    <source>
        <dbReference type="ARBA" id="ARBA00022840"/>
    </source>
</evidence>
<dbReference type="PANTHER" id="PTHR11777:SF9">
    <property type="entry name" value="ALANINE--TRNA LIGASE, CYTOPLASMIC"/>
    <property type="match status" value="1"/>
</dbReference>
<evidence type="ECO:0000256" key="2">
    <source>
        <dbReference type="ARBA" id="ARBA00017959"/>
    </source>
</evidence>
<organism evidence="12 13">
    <name type="scientific">Salinimicrobium oceani</name>
    <dbReference type="NCBI Taxonomy" id="2722702"/>
    <lineage>
        <taxon>Bacteria</taxon>
        <taxon>Pseudomonadati</taxon>
        <taxon>Bacteroidota</taxon>
        <taxon>Flavobacteriia</taxon>
        <taxon>Flavobacteriales</taxon>
        <taxon>Flavobacteriaceae</taxon>
        <taxon>Salinimicrobium</taxon>
    </lineage>
</organism>
<dbReference type="InterPro" id="IPR018162">
    <property type="entry name" value="Ala-tRNA-ligase_IIc_anticod-bd"/>
</dbReference>
<feature type="non-terminal residue" evidence="12">
    <location>
        <position position="1"/>
    </location>
</feature>
<comment type="caution">
    <text evidence="12">The sequence shown here is derived from an EMBL/GenBank/DDBJ whole genome shotgun (WGS) entry which is preliminary data.</text>
</comment>
<evidence type="ECO:0000256" key="5">
    <source>
        <dbReference type="ARBA" id="ARBA00022741"/>
    </source>
</evidence>
<dbReference type="RefSeq" id="WP_235942716.1">
    <property type="nucleotide sequence ID" value="NZ_JAAVJR010001021.1"/>
</dbReference>